<evidence type="ECO:0000313" key="11">
    <source>
        <dbReference type="Proteomes" id="UP001457282"/>
    </source>
</evidence>
<dbReference type="GO" id="GO:0016125">
    <property type="term" value="P:sterol metabolic process"/>
    <property type="evidence" value="ECO:0007669"/>
    <property type="project" value="TreeGrafter"/>
</dbReference>
<evidence type="ECO:0000256" key="9">
    <source>
        <dbReference type="SAM" id="Phobius"/>
    </source>
</evidence>
<keyword evidence="11" id="KW-1185">Reference proteome</keyword>
<dbReference type="Gene3D" id="1.10.630.10">
    <property type="entry name" value="Cytochrome P450"/>
    <property type="match status" value="1"/>
</dbReference>
<evidence type="ECO:0000256" key="1">
    <source>
        <dbReference type="ARBA" id="ARBA00004167"/>
    </source>
</evidence>
<evidence type="ECO:0000256" key="5">
    <source>
        <dbReference type="ARBA" id="ARBA00022989"/>
    </source>
</evidence>
<dbReference type="PRINTS" id="PR00463">
    <property type="entry name" value="EP450I"/>
</dbReference>
<dbReference type="GO" id="GO:0005506">
    <property type="term" value="F:iron ion binding"/>
    <property type="evidence" value="ECO:0007669"/>
    <property type="project" value="InterPro"/>
</dbReference>
<feature type="binding site" description="axial binding residue" evidence="7">
    <location>
        <position position="437"/>
    </location>
    <ligand>
        <name>heme</name>
        <dbReference type="ChEBI" id="CHEBI:30413"/>
    </ligand>
    <ligandPart>
        <name>Fe</name>
        <dbReference type="ChEBI" id="CHEBI:18248"/>
    </ligandPart>
</feature>
<dbReference type="CDD" id="cd11043">
    <property type="entry name" value="CYP90-like"/>
    <property type="match status" value="1"/>
</dbReference>
<evidence type="ECO:0000256" key="4">
    <source>
        <dbReference type="ARBA" id="ARBA00022723"/>
    </source>
</evidence>
<keyword evidence="8" id="KW-0560">Oxidoreductase</keyword>
<name>A0AAW1YD65_RUBAR</name>
<dbReference type="Pfam" id="PF00067">
    <property type="entry name" value="p450"/>
    <property type="match status" value="1"/>
</dbReference>
<evidence type="ECO:0000256" key="6">
    <source>
        <dbReference type="ARBA" id="ARBA00023004"/>
    </source>
</evidence>
<evidence type="ECO:0000256" key="2">
    <source>
        <dbReference type="ARBA" id="ARBA00010617"/>
    </source>
</evidence>
<dbReference type="InterPro" id="IPR036396">
    <property type="entry name" value="Cyt_P450_sf"/>
</dbReference>
<keyword evidence="8" id="KW-0503">Monooxygenase</keyword>
<protein>
    <submittedName>
        <fullName evidence="10">Uncharacterized protein</fullName>
    </submittedName>
</protein>
<keyword evidence="6 7" id="KW-0408">Iron</keyword>
<evidence type="ECO:0000313" key="10">
    <source>
        <dbReference type="EMBL" id="KAK9947044.1"/>
    </source>
</evidence>
<keyword evidence="3 9" id="KW-0812">Transmembrane</keyword>
<proteinExistence type="inferred from homology"/>
<dbReference type="Proteomes" id="UP001457282">
    <property type="component" value="Unassembled WGS sequence"/>
</dbReference>
<evidence type="ECO:0000256" key="3">
    <source>
        <dbReference type="ARBA" id="ARBA00022692"/>
    </source>
</evidence>
<dbReference type="GO" id="GO:0004497">
    <property type="term" value="F:monooxygenase activity"/>
    <property type="evidence" value="ECO:0007669"/>
    <property type="project" value="UniProtKB-KW"/>
</dbReference>
<comment type="cofactor">
    <cofactor evidence="7">
        <name>heme</name>
        <dbReference type="ChEBI" id="CHEBI:30413"/>
    </cofactor>
</comment>
<dbReference type="EMBL" id="JBEDUW010000002">
    <property type="protein sequence ID" value="KAK9947044.1"/>
    <property type="molecule type" value="Genomic_DNA"/>
</dbReference>
<keyword evidence="5 9" id="KW-1133">Transmembrane helix</keyword>
<dbReference type="PANTHER" id="PTHR24286">
    <property type="entry name" value="CYTOCHROME P450 26"/>
    <property type="match status" value="1"/>
</dbReference>
<dbReference type="AlphaFoldDB" id="A0AAW1YD65"/>
<evidence type="ECO:0000256" key="8">
    <source>
        <dbReference type="RuleBase" id="RU000461"/>
    </source>
</evidence>
<keyword evidence="9" id="KW-0472">Membrane</keyword>
<dbReference type="PANTHER" id="PTHR24286:SF189">
    <property type="entry name" value="CYTOCHROME P450, FAMILY 722, SUBFAMILY A, POLYPEPTIDE 1"/>
    <property type="match status" value="1"/>
</dbReference>
<comment type="subcellular location">
    <subcellularLocation>
        <location evidence="1">Membrane</location>
        <topology evidence="1">Single-pass membrane protein</topology>
    </subcellularLocation>
</comment>
<dbReference type="GO" id="GO:0016020">
    <property type="term" value="C:membrane"/>
    <property type="evidence" value="ECO:0007669"/>
    <property type="project" value="UniProtKB-SubCell"/>
</dbReference>
<comment type="caution">
    <text evidence="10">The sequence shown here is derived from an EMBL/GenBank/DDBJ whole genome shotgun (WGS) entry which is preliminary data.</text>
</comment>
<dbReference type="GO" id="GO:0016132">
    <property type="term" value="P:brassinosteroid biosynthetic process"/>
    <property type="evidence" value="ECO:0007669"/>
    <property type="project" value="TreeGrafter"/>
</dbReference>
<dbReference type="GO" id="GO:0010268">
    <property type="term" value="P:brassinosteroid homeostasis"/>
    <property type="evidence" value="ECO:0007669"/>
    <property type="project" value="TreeGrafter"/>
</dbReference>
<dbReference type="InterPro" id="IPR002401">
    <property type="entry name" value="Cyt_P450_E_grp-I"/>
</dbReference>
<organism evidence="10 11">
    <name type="scientific">Rubus argutus</name>
    <name type="common">Southern blackberry</name>
    <dbReference type="NCBI Taxonomy" id="59490"/>
    <lineage>
        <taxon>Eukaryota</taxon>
        <taxon>Viridiplantae</taxon>
        <taxon>Streptophyta</taxon>
        <taxon>Embryophyta</taxon>
        <taxon>Tracheophyta</taxon>
        <taxon>Spermatophyta</taxon>
        <taxon>Magnoliopsida</taxon>
        <taxon>eudicotyledons</taxon>
        <taxon>Gunneridae</taxon>
        <taxon>Pentapetalae</taxon>
        <taxon>rosids</taxon>
        <taxon>fabids</taxon>
        <taxon>Rosales</taxon>
        <taxon>Rosaceae</taxon>
        <taxon>Rosoideae</taxon>
        <taxon>Rosoideae incertae sedis</taxon>
        <taxon>Rubus</taxon>
    </lineage>
</organism>
<reference evidence="10 11" key="1">
    <citation type="journal article" date="2023" name="G3 (Bethesda)">
        <title>A chromosome-length genome assembly and annotation of blackberry (Rubus argutus, cv. 'Hillquist').</title>
        <authorList>
            <person name="Bruna T."/>
            <person name="Aryal R."/>
            <person name="Dudchenko O."/>
            <person name="Sargent D.J."/>
            <person name="Mead D."/>
            <person name="Buti M."/>
            <person name="Cavallini A."/>
            <person name="Hytonen T."/>
            <person name="Andres J."/>
            <person name="Pham M."/>
            <person name="Weisz D."/>
            <person name="Mascagni F."/>
            <person name="Usai G."/>
            <person name="Natali L."/>
            <person name="Bassil N."/>
            <person name="Fernandez G.E."/>
            <person name="Lomsadze A."/>
            <person name="Armour M."/>
            <person name="Olukolu B."/>
            <person name="Poorten T."/>
            <person name="Britton C."/>
            <person name="Davik J."/>
            <person name="Ashrafi H."/>
            <person name="Aiden E.L."/>
            <person name="Borodovsky M."/>
            <person name="Worthington M."/>
        </authorList>
    </citation>
    <scope>NUCLEOTIDE SEQUENCE [LARGE SCALE GENOMIC DNA]</scope>
    <source>
        <strain evidence="10">PI 553951</strain>
    </source>
</reference>
<keyword evidence="7 8" id="KW-0349">Heme</keyword>
<dbReference type="PROSITE" id="PS00086">
    <property type="entry name" value="CYTOCHROME_P450"/>
    <property type="match status" value="1"/>
</dbReference>
<dbReference type="InterPro" id="IPR001128">
    <property type="entry name" value="Cyt_P450"/>
</dbReference>
<dbReference type="GO" id="GO:0016705">
    <property type="term" value="F:oxidoreductase activity, acting on paired donors, with incorporation or reduction of molecular oxygen"/>
    <property type="evidence" value="ECO:0007669"/>
    <property type="project" value="InterPro"/>
</dbReference>
<accession>A0AAW1YD65</accession>
<dbReference type="PRINTS" id="PR00385">
    <property type="entry name" value="P450"/>
</dbReference>
<dbReference type="InterPro" id="IPR017972">
    <property type="entry name" value="Cyt_P450_CS"/>
</dbReference>
<dbReference type="GO" id="GO:0020037">
    <property type="term" value="F:heme binding"/>
    <property type="evidence" value="ECO:0007669"/>
    <property type="project" value="InterPro"/>
</dbReference>
<dbReference type="SUPFAM" id="SSF48264">
    <property type="entry name" value="Cytochrome P450"/>
    <property type="match status" value="1"/>
</dbReference>
<keyword evidence="4 7" id="KW-0479">Metal-binding</keyword>
<comment type="similarity">
    <text evidence="2 8">Belongs to the cytochrome P450 family.</text>
</comment>
<gene>
    <name evidence="10" type="ORF">M0R45_012481</name>
</gene>
<feature type="transmembrane region" description="Helical" evidence="9">
    <location>
        <begin position="12"/>
        <end position="32"/>
    </location>
</feature>
<evidence type="ECO:0000256" key="7">
    <source>
        <dbReference type="PIRSR" id="PIRSR602401-1"/>
    </source>
</evidence>
<sequence>MASILPGEDDCFSCCAGLVMLGALTLLVYQIMKPLLQYYPQQEPSPDIPPGSRGLPLIGETVQFMAAINSGKGFYEFVRLRRLRYGNCFITNIFGGTHVFVSSTVSAKAILNNDSGKFGKRYIKSIAELVGNQSLLCASYQHHKLLRGQISNLFCTNSLSVFIRQFDQLIVEALKGWEHRSTVVIQDEALEITCKAMCKMLISVESGYELEALQREVGNVCEAMLAFPLRLPGTRFYKGLQARKKIMSIIEKTMSERRRGLKANEDDFLQRLLREEAAAVGHGLTDEEIKDNILTMIIAGQDTTATAMTWMVKFLDENPEVLHTLTKEQVDLGRKTWPKSSSFLTLESINEMTYASKVVKESLRLASIVPWFPRLALEDCEMEGFKMMKGWNVNVDAKSVHLDPTVYSDPNKFNPSRFDDGGGYSRFLAFGMGGRTCLGMNMAKAMMLVFLHRLVTTYRWKVMDQDSSIEKWGLFSKLKSGCPVTVTCINKDAILST</sequence>